<gene>
    <name evidence="1" type="ORF">LEP1GSC081_2160</name>
</gene>
<dbReference type="AlphaFoldDB" id="A0A0E2AXW0"/>
<proteinExistence type="predicted"/>
<name>A0A0E2AXW0_9LEPT</name>
<organism evidence="1 2">
    <name type="scientific">Leptospira kirschneri str. H1</name>
    <dbReference type="NCBI Taxonomy" id="1049966"/>
    <lineage>
        <taxon>Bacteria</taxon>
        <taxon>Pseudomonadati</taxon>
        <taxon>Spirochaetota</taxon>
        <taxon>Spirochaetia</taxon>
        <taxon>Leptospirales</taxon>
        <taxon>Leptospiraceae</taxon>
        <taxon>Leptospira</taxon>
    </lineage>
</organism>
<dbReference type="EMBL" id="AHMY02000074">
    <property type="protein sequence ID" value="EKO13328.1"/>
    <property type="molecule type" value="Genomic_DNA"/>
</dbReference>
<accession>A0A0E2AXW0</accession>
<sequence>MWGPTIKYKKNHHPSGFCTKPLFYDHHQNLNSSLLEFS</sequence>
<protein>
    <submittedName>
        <fullName evidence="1">Uncharacterized protein</fullName>
    </submittedName>
</protein>
<reference evidence="1 2" key="1">
    <citation type="submission" date="2012-10" db="EMBL/GenBank/DDBJ databases">
        <authorList>
            <person name="Harkins D.M."/>
            <person name="Durkin A.S."/>
            <person name="Brinkac L.M."/>
            <person name="Selengut J.D."/>
            <person name="Sanka R."/>
            <person name="DePew J."/>
            <person name="Purushe J."/>
            <person name="Peacock S.J."/>
            <person name="Thaipadungpanit J."/>
            <person name="Wuthiekanun V.W."/>
            <person name="Day N.P."/>
            <person name="Vinetz J.M."/>
            <person name="Sutton G.G."/>
            <person name="Nelson W.C."/>
            <person name="Fouts D.E."/>
        </authorList>
    </citation>
    <scope>NUCLEOTIDE SEQUENCE [LARGE SCALE GENOMIC DNA]</scope>
    <source>
        <strain evidence="1 2">H1</strain>
    </source>
</reference>
<dbReference type="Proteomes" id="UP000006253">
    <property type="component" value="Unassembled WGS sequence"/>
</dbReference>
<evidence type="ECO:0000313" key="1">
    <source>
        <dbReference type="EMBL" id="EKO13328.1"/>
    </source>
</evidence>
<evidence type="ECO:0000313" key="2">
    <source>
        <dbReference type="Proteomes" id="UP000006253"/>
    </source>
</evidence>
<comment type="caution">
    <text evidence="1">The sequence shown here is derived from an EMBL/GenBank/DDBJ whole genome shotgun (WGS) entry which is preliminary data.</text>
</comment>